<organism evidence="1 2">
    <name type="scientific">Mycobacterium avium subsp. hominissuis</name>
    <dbReference type="NCBI Taxonomy" id="439334"/>
    <lineage>
        <taxon>Bacteria</taxon>
        <taxon>Bacillati</taxon>
        <taxon>Actinomycetota</taxon>
        <taxon>Actinomycetes</taxon>
        <taxon>Mycobacteriales</taxon>
        <taxon>Mycobacteriaceae</taxon>
        <taxon>Mycobacterium</taxon>
        <taxon>Mycobacterium avium complex (MAC)</taxon>
    </lineage>
</organism>
<protein>
    <submittedName>
        <fullName evidence="1">XRE family transcriptional regulator</fullName>
    </submittedName>
</protein>
<dbReference type="InterPro" id="IPR001387">
    <property type="entry name" value="Cro/C1-type_HTH"/>
</dbReference>
<dbReference type="InterPro" id="IPR010982">
    <property type="entry name" value="Lambda_DNA-bd_dom_sf"/>
</dbReference>
<name>A0A3B6XEH7_MYCAV</name>
<dbReference type="RefSeq" id="WP_023876305.1">
    <property type="nucleotide sequence ID" value="NZ_BDMX01000103.1"/>
</dbReference>
<dbReference type="SUPFAM" id="SSF47413">
    <property type="entry name" value="lambda repressor-like DNA-binding domains"/>
    <property type="match status" value="1"/>
</dbReference>
<dbReference type="Pfam" id="PF01381">
    <property type="entry name" value="HTH_3"/>
    <property type="match status" value="1"/>
</dbReference>
<evidence type="ECO:0000313" key="1">
    <source>
        <dbReference type="EMBL" id="AXO25203.1"/>
    </source>
</evidence>
<reference evidence="1 2" key="1">
    <citation type="submission" date="2018-05" db="EMBL/GenBank/DDBJ databases">
        <title>Sequencing and annotation of Mycobacterium avium strain 109 (MAC109).</title>
        <authorList>
            <person name="Matern W.M."/>
            <person name="Bader J.S."/>
            <person name="Karakousis P.C."/>
        </authorList>
    </citation>
    <scope>NUCLEOTIDE SEQUENCE [LARGE SCALE GENOMIC DNA]</scope>
    <source>
        <strain evidence="1 2">MAC109</strain>
    </source>
</reference>
<dbReference type="EMBL" id="CP029332">
    <property type="protein sequence ID" value="AXO25203.1"/>
    <property type="molecule type" value="Genomic_DNA"/>
</dbReference>
<dbReference type="PROSITE" id="PS50943">
    <property type="entry name" value="HTH_CROC1"/>
    <property type="match status" value="1"/>
</dbReference>
<dbReference type="Gene3D" id="1.10.260.40">
    <property type="entry name" value="lambda repressor-like DNA-binding domains"/>
    <property type="match status" value="1"/>
</dbReference>
<dbReference type="Proteomes" id="UP000259236">
    <property type="component" value="Chromosome"/>
</dbReference>
<dbReference type="AlphaFoldDB" id="A0A3B6XEH7"/>
<gene>
    <name evidence="1" type="ORF">DFS55_23495</name>
</gene>
<dbReference type="CDD" id="cd00093">
    <property type="entry name" value="HTH_XRE"/>
    <property type="match status" value="1"/>
</dbReference>
<accession>A0A3B6XEH7</accession>
<dbReference type="SMART" id="SM00530">
    <property type="entry name" value="HTH_XRE"/>
    <property type="match status" value="1"/>
</dbReference>
<evidence type="ECO:0000313" key="2">
    <source>
        <dbReference type="Proteomes" id="UP000259236"/>
    </source>
</evidence>
<sequence length="177" mass="19942">MAGKKLELDETGRAVAENITRIRTARGLNYTELSKNLMRLHRDITPLAVRRIEEGQRRVDVDDLMAIAAALNVSPAALLMPRATRTDELVQTTAMAEPATAERVWDWVAGEQPLVPYGDLSGNDQWVEFAHASWPAWRVREMYDQMYQGAVEEARREGRDLAKEVAALEARDDHGDD</sequence>
<proteinExistence type="predicted"/>
<dbReference type="GO" id="GO:0003677">
    <property type="term" value="F:DNA binding"/>
    <property type="evidence" value="ECO:0007669"/>
    <property type="project" value="InterPro"/>
</dbReference>